<dbReference type="PANTHER" id="PTHR44591">
    <property type="entry name" value="STRESS RESPONSE REGULATOR PROTEIN 1"/>
    <property type="match status" value="1"/>
</dbReference>
<dbReference type="GO" id="GO:0000160">
    <property type="term" value="P:phosphorelay signal transduction system"/>
    <property type="evidence" value="ECO:0007669"/>
    <property type="project" value="InterPro"/>
</dbReference>
<keyword evidence="1 2" id="KW-0597">Phosphoprotein</keyword>
<dbReference type="STRING" id="870482.SAMN04487987_103158"/>
<sequence length="123" mass="13920">MKVLVIDDEQTVLMPIKKKLEALGFQVCTTPDAIDGILLFDSVKPNLVIVDINMPEITGIEFINHIRIKKNSSVPIIVLSGNTKDEVMAEAFKLGINDYIKKPICLNDICLRIKRLNIFFQTY</sequence>
<dbReference type="PANTHER" id="PTHR44591:SF3">
    <property type="entry name" value="RESPONSE REGULATORY DOMAIN-CONTAINING PROTEIN"/>
    <property type="match status" value="1"/>
</dbReference>
<protein>
    <submittedName>
        <fullName evidence="4">Response regulator receiver domain-containing protein</fullName>
    </submittedName>
</protein>
<evidence type="ECO:0000256" key="1">
    <source>
        <dbReference type="ARBA" id="ARBA00022553"/>
    </source>
</evidence>
<dbReference type="Gene3D" id="3.40.50.2300">
    <property type="match status" value="1"/>
</dbReference>
<dbReference type="CDD" id="cd17574">
    <property type="entry name" value="REC_OmpR"/>
    <property type="match status" value="1"/>
</dbReference>
<feature type="modified residue" description="4-aspartylphosphate" evidence="2">
    <location>
        <position position="51"/>
    </location>
</feature>
<evidence type="ECO:0000313" key="4">
    <source>
        <dbReference type="EMBL" id="SFD04597.1"/>
    </source>
</evidence>
<proteinExistence type="predicted"/>
<evidence type="ECO:0000256" key="2">
    <source>
        <dbReference type="PROSITE-ProRule" id="PRU00169"/>
    </source>
</evidence>
<evidence type="ECO:0000259" key="3">
    <source>
        <dbReference type="PROSITE" id="PS50110"/>
    </source>
</evidence>
<dbReference type="EMBL" id="FOMI01000003">
    <property type="protein sequence ID" value="SFD04597.1"/>
    <property type="molecule type" value="Genomic_DNA"/>
</dbReference>
<dbReference type="InterPro" id="IPR050595">
    <property type="entry name" value="Bact_response_regulator"/>
</dbReference>
<dbReference type="RefSeq" id="WP_092850257.1">
    <property type="nucleotide sequence ID" value="NZ_FOMI01000003.1"/>
</dbReference>
<keyword evidence="5" id="KW-1185">Reference proteome</keyword>
<gene>
    <name evidence="4" type="ORF">SAMN04487987_103158</name>
</gene>
<dbReference type="InterPro" id="IPR011006">
    <property type="entry name" value="CheY-like_superfamily"/>
</dbReference>
<dbReference type="InterPro" id="IPR001789">
    <property type="entry name" value="Sig_transdc_resp-reg_receiver"/>
</dbReference>
<dbReference type="OrthoDB" id="9789181at2"/>
<dbReference type="Pfam" id="PF00072">
    <property type="entry name" value="Response_reg"/>
    <property type="match status" value="1"/>
</dbReference>
<evidence type="ECO:0000313" key="5">
    <source>
        <dbReference type="Proteomes" id="UP000199439"/>
    </source>
</evidence>
<dbReference type="Proteomes" id="UP000199439">
    <property type="component" value="Unassembled WGS sequence"/>
</dbReference>
<feature type="domain" description="Response regulatory" evidence="3">
    <location>
        <begin position="2"/>
        <end position="117"/>
    </location>
</feature>
<name>A0A1I1P457_9FLAO</name>
<accession>A0A1I1P457</accession>
<reference evidence="5" key="1">
    <citation type="submission" date="2016-10" db="EMBL/GenBank/DDBJ databases">
        <authorList>
            <person name="Varghese N."/>
            <person name="Submissions S."/>
        </authorList>
    </citation>
    <scope>NUCLEOTIDE SEQUENCE [LARGE SCALE GENOMIC DNA]</scope>
    <source>
        <strain evidence="5">DSM 25730</strain>
    </source>
</reference>
<dbReference type="PROSITE" id="PS50110">
    <property type="entry name" value="RESPONSE_REGULATORY"/>
    <property type="match status" value="1"/>
</dbReference>
<organism evidence="4 5">
    <name type="scientific">Algibacter pectinivorans</name>
    <dbReference type="NCBI Taxonomy" id="870482"/>
    <lineage>
        <taxon>Bacteria</taxon>
        <taxon>Pseudomonadati</taxon>
        <taxon>Bacteroidota</taxon>
        <taxon>Flavobacteriia</taxon>
        <taxon>Flavobacteriales</taxon>
        <taxon>Flavobacteriaceae</taxon>
        <taxon>Algibacter</taxon>
    </lineage>
</organism>
<dbReference type="SUPFAM" id="SSF52172">
    <property type="entry name" value="CheY-like"/>
    <property type="match status" value="1"/>
</dbReference>
<dbReference type="AlphaFoldDB" id="A0A1I1P457"/>
<dbReference type="SMART" id="SM00448">
    <property type="entry name" value="REC"/>
    <property type="match status" value="1"/>
</dbReference>